<dbReference type="Pfam" id="PF18018">
    <property type="entry name" value="DNA_pol_D_N"/>
    <property type="match status" value="1"/>
</dbReference>
<dbReference type="GO" id="GO:0043625">
    <property type="term" value="C:delta DNA polymerase complex"/>
    <property type="evidence" value="ECO:0007669"/>
    <property type="project" value="TreeGrafter"/>
</dbReference>
<keyword evidence="2" id="KW-0235">DNA replication</keyword>
<sequence>MSQENKRIEVSFEHAHDQFWWTVQDKESLNNRQYFRLYNNRVRVLKQKILETAREVIDKDVSFTSLSDVKPNTPVLICGVTIKKCKNMVSVMEEFKKPQCEDEDELWEQEDAEEEAELNAENPFAKVTSLCCPQDSVELEDDKQRIPLTGPEINKDHYVTGNVMGFFGFKNNTEDFVVEKVIRPKLPEQKPWPKKVKDSYIMFISGFNLNAQISKNEWKMAAFAQLSEFLQGNSLDMKQCDLAQKVARVLFVGDTLRLSSQDYTRYTVTRIGQKQSFEPHGLEQLDRLMEEMTVTCPVTLMPGLNDICSGLLPQQPMLRKAFLRNNKHSEANFNLVTNPYGFVYDGVKFLGMSGQNMDDMLRYTQGRSVIELMTDLLEHSHICPTCPSTADGYPYLNRDPLLITEIPHVFFVGNQDKFASEMVTLSNGAKVQILVLPRFSQTHEVHLFNPKTLETVPFEVFVDEDLIEKTHFYANSQSEEMEVD</sequence>
<dbReference type="OrthoDB" id="3763at2759"/>
<evidence type="ECO:0000313" key="5">
    <source>
        <dbReference type="EMBL" id="CAD5218929.1"/>
    </source>
</evidence>
<evidence type="ECO:0008006" key="7">
    <source>
        <dbReference type="Google" id="ProtNLM"/>
    </source>
</evidence>
<dbReference type="EMBL" id="CAJFDH010000004">
    <property type="protein sequence ID" value="CAD5218929.1"/>
    <property type="molecule type" value="Genomic_DNA"/>
</dbReference>
<dbReference type="GO" id="GO:0003677">
    <property type="term" value="F:DNA binding"/>
    <property type="evidence" value="ECO:0007669"/>
    <property type="project" value="InterPro"/>
</dbReference>
<gene>
    <name evidence="5" type="ORF">BOKJ2_LOCUS8139</name>
</gene>
<comment type="caution">
    <text evidence="5">The sequence shown here is derived from an EMBL/GenBank/DDBJ whole genome shotgun (WGS) entry which is preliminary data.</text>
</comment>
<accession>A0A811KRZ1</accession>
<dbReference type="GO" id="GO:0006271">
    <property type="term" value="P:DNA strand elongation involved in DNA replication"/>
    <property type="evidence" value="ECO:0007669"/>
    <property type="project" value="TreeGrafter"/>
</dbReference>
<organism evidence="5 6">
    <name type="scientific">Bursaphelenchus okinawaensis</name>
    <dbReference type="NCBI Taxonomy" id="465554"/>
    <lineage>
        <taxon>Eukaryota</taxon>
        <taxon>Metazoa</taxon>
        <taxon>Ecdysozoa</taxon>
        <taxon>Nematoda</taxon>
        <taxon>Chromadorea</taxon>
        <taxon>Rhabditida</taxon>
        <taxon>Tylenchina</taxon>
        <taxon>Tylenchomorpha</taxon>
        <taxon>Aphelenchoidea</taxon>
        <taxon>Aphelenchoididae</taxon>
        <taxon>Bursaphelenchus</taxon>
    </lineage>
</organism>
<dbReference type="Gene3D" id="3.60.21.50">
    <property type="match status" value="1"/>
</dbReference>
<comment type="similarity">
    <text evidence="1">Belongs to the DNA polymerase delta/II small subunit family.</text>
</comment>
<dbReference type="AlphaFoldDB" id="A0A811KRZ1"/>
<dbReference type="InterPro" id="IPR024826">
    <property type="entry name" value="DNA_pol_delta/II_ssu"/>
</dbReference>
<dbReference type="Pfam" id="PF04042">
    <property type="entry name" value="DNA_pol_E_B"/>
    <property type="match status" value="1"/>
</dbReference>
<dbReference type="InterPro" id="IPR040663">
    <property type="entry name" value="DNA_pol_D_N"/>
</dbReference>
<feature type="domain" description="DNA polymerase delta subunit OB-fold" evidence="4">
    <location>
        <begin position="33"/>
        <end position="181"/>
    </location>
</feature>
<evidence type="ECO:0000256" key="2">
    <source>
        <dbReference type="ARBA" id="ARBA00022705"/>
    </source>
</evidence>
<dbReference type="Proteomes" id="UP000783686">
    <property type="component" value="Unassembled WGS sequence"/>
</dbReference>
<dbReference type="EMBL" id="CAJFCW020000004">
    <property type="protein sequence ID" value="CAG9112142.1"/>
    <property type="molecule type" value="Genomic_DNA"/>
</dbReference>
<feature type="domain" description="DNA polymerase alpha/delta/epsilon subunit B" evidence="3">
    <location>
        <begin position="201"/>
        <end position="419"/>
    </location>
</feature>
<name>A0A811KRZ1_9BILA</name>
<proteinExistence type="inferred from homology"/>
<dbReference type="PANTHER" id="PTHR10416">
    <property type="entry name" value="DNA POLYMERASE DELTA SUBUNIT 2"/>
    <property type="match status" value="1"/>
</dbReference>
<keyword evidence="6" id="KW-1185">Reference proteome</keyword>
<reference evidence="5" key="1">
    <citation type="submission" date="2020-09" db="EMBL/GenBank/DDBJ databases">
        <authorList>
            <person name="Kikuchi T."/>
        </authorList>
    </citation>
    <scope>NUCLEOTIDE SEQUENCE</scope>
    <source>
        <strain evidence="5">SH1</strain>
    </source>
</reference>
<dbReference type="PANTHER" id="PTHR10416:SF0">
    <property type="entry name" value="DNA POLYMERASE DELTA SUBUNIT 2"/>
    <property type="match status" value="1"/>
</dbReference>
<evidence type="ECO:0000256" key="1">
    <source>
        <dbReference type="ARBA" id="ARBA00006035"/>
    </source>
</evidence>
<evidence type="ECO:0000259" key="3">
    <source>
        <dbReference type="Pfam" id="PF04042"/>
    </source>
</evidence>
<dbReference type="InterPro" id="IPR007185">
    <property type="entry name" value="DNA_pol_a/d/e_bsu"/>
</dbReference>
<evidence type="ECO:0000313" key="6">
    <source>
        <dbReference type="Proteomes" id="UP000614601"/>
    </source>
</evidence>
<evidence type="ECO:0000259" key="4">
    <source>
        <dbReference type="Pfam" id="PF18018"/>
    </source>
</evidence>
<dbReference type="Gene3D" id="2.40.50.430">
    <property type="match status" value="1"/>
</dbReference>
<protein>
    <recommendedName>
        <fullName evidence="7">DNA polymerase delta small subunit</fullName>
    </recommendedName>
</protein>
<dbReference type="Proteomes" id="UP000614601">
    <property type="component" value="Unassembled WGS sequence"/>
</dbReference>